<evidence type="ECO:0000256" key="3">
    <source>
        <dbReference type="ARBA" id="ARBA00014376"/>
    </source>
</evidence>
<comment type="subunit">
    <text evidence="6">The basal body constitutes a major portion of the flagellar organelle and consists of a number of rings mounted on a central rod.</text>
</comment>
<dbReference type="GO" id="GO:0030694">
    <property type="term" value="C:bacterial-type flagellum basal body, rod"/>
    <property type="evidence" value="ECO:0007669"/>
    <property type="project" value="InterPro"/>
</dbReference>
<organism evidence="8 9">
    <name type="scientific">Geobacillus stearothermophilus</name>
    <name type="common">Bacillus stearothermophilus</name>
    <dbReference type="NCBI Taxonomy" id="1422"/>
    <lineage>
        <taxon>Bacteria</taxon>
        <taxon>Bacillati</taxon>
        <taxon>Bacillota</taxon>
        <taxon>Bacilli</taxon>
        <taxon>Bacillales</taxon>
        <taxon>Anoxybacillaceae</taxon>
        <taxon>Geobacillus</taxon>
    </lineage>
</organism>
<evidence type="ECO:0000313" key="8">
    <source>
        <dbReference type="EMBL" id="KYD33327.1"/>
    </source>
</evidence>
<evidence type="ECO:0000256" key="5">
    <source>
        <dbReference type="ARBA" id="ARBA00024934"/>
    </source>
</evidence>
<dbReference type="GO" id="GO:0071978">
    <property type="term" value="P:bacterial-type flagellum-dependent swarming motility"/>
    <property type="evidence" value="ECO:0007669"/>
    <property type="project" value="TreeGrafter"/>
</dbReference>
<proteinExistence type="inferred from homology"/>
<evidence type="ECO:0000256" key="6">
    <source>
        <dbReference type="PIRNR" id="PIRNR002889"/>
    </source>
</evidence>
<dbReference type="InterPro" id="IPR006300">
    <property type="entry name" value="FlgB"/>
</dbReference>
<dbReference type="PATRIC" id="fig|1422.17.peg.645"/>
<dbReference type="NCBIfam" id="TIGR01396">
    <property type="entry name" value="FlgB"/>
    <property type="match status" value="1"/>
</dbReference>
<dbReference type="AlphaFoldDB" id="A0A150N9E0"/>
<evidence type="ECO:0000256" key="4">
    <source>
        <dbReference type="ARBA" id="ARBA00023143"/>
    </source>
</evidence>
<evidence type="ECO:0000259" key="7">
    <source>
        <dbReference type="Pfam" id="PF00460"/>
    </source>
</evidence>
<comment type="function">
    <text evidence="5 6">Structural component of flagellum, the bacterial motility apparatus. Part of the rod structure of flagellar basal body.</text>
</comment>
<protein>
    <recommendedName>
        <fullName evidence="3 6">Flagellar basal body rod protein FlgB</fullName>
    </recommendedName>
</protein>
<dbReference type="Proteomes" id="UP000075517">
    <property type="component" value="Unassembled WGS sequence"/>
</dbReference>
<keyword evidence="4 6" id="KW-0975">Bacterial flagellum</keyword>
<accession>A0A150N9E0</accession>
<dbReference type="EMBL" id="LQYY01000091">
    <property type="protein sequence ID" value="KYD33327.1"/>
    <property type="molecule type" value="Genomic_DNA"/>
</dbReference>
<dbReference type="InterPro" id="IPR001444">
    <property type="entry name" value="Flag_bb_rod_N"/>
</dbReference>
<dbReference type="PANTHER" id="PTHR30435">
    <property type="entry name" value="FLAGELLAR PROTEIN"/>
    <property type="match status" value="1"/>
</dbReference>
<feature type="domain" description="Flagellar basal body rod protein N-terminal" evidence="7">
    <location>
        <begin position="25"/>
        <end position="49"/>
    </location>
</feature>
<comment type="similarity">
    <text evidence="2 6">Belongs to the flagella basal body rod proteins family.</text>
</comment>
<name>A0A150N9E0_GEOSE</name>
<reference evidence="8 9" key="1">
    <citation type="submission" date="2016-01" db="EMBL/GenBank/DDBJ databases">
        <title>Draft Genome Sequences of Seven Thermophilic Sporeformers Isolated from Foods.</title>
        <authorList>
            <person name="Berendsen E.M."/>
            <person name="Wells-Bennik M.H."/>
            <person name="Krawcyk A.O."/>
            <person name="De Jong A."/>
            <person name="Holsappel S."/>
            <person name="Eijlander R.T."/>
            <person name="Kuipers O.P."/>
        </authorList>
    </citation>
    <scope>NUCLEOTIDE SEQUENCE [LARGE SCALE GENOMIC DNA]</scope>
    <source>
        <strain evidence="8 9">B4114</strain>
    </source>
</reference>
<sequence>MSKNRRKEGIPLALFSATIGWLEQGLRYAALRQQAIADNIANADTPGYKAKDVRFQAELDRALALEAKRTDPRHFPFRNEQNGKIVVTTNASISYNHNGNSVDIDQEMSKLVGNQIYYNALIERLNGKFNTLKTVIKGGK</sequence>
<gene>
    <name evidence="8" type="ORF">B4114_0937</name>
</gene>
<comment type="caution">
    <text evidence="8">The sequence shown here is derived from an EMBL/GenBank/DDBJ whole genome shotgun (WGS) entry which is preliminary data.</text>
</comment>
<dbReference type="PIRSF" id="PIRSF002889">
    <property type="entry name" value="Rod_FlgB"/>
    <property type="match status" value="1"/>
</dbReference>
<evidence type="ECO:0000313" key="9">
    <source>
        <dbReference type="Proteomes" id="UP000075517"/>
    </source>
</evidence>
<comment type="subcellular location">
    <subcellularLocation>
        <location evidence="1 6">Bacterial flagellum basal body</location>
    </subcellularLocation>
</comment>
<evidence type="ECO:0000256" key="2">
    <source>
        <dbReference type="ARBA" id="ARBA00009677"/>
    </source>
</evidence>
<dbReference type="Pfam" id="PF00460">
    <property type="entry name" value="Flg_bb_rod"/>
    <property type="match status" value="1"/>
</dbReference>
<evidence type="ECO:0000256" key="1">
    <source>
        <dbReference type="ARBA" id="ARBA00004117"/>
    </source>
</evidence>
<dbReference type="PANTHER" id="PTHR30435:SF12">
    <property type="entry name" value="FLAGELLAR BASAL BODY ROD PROTEIN FLGB"/>
    <property type="match status" value="1"/>
</dbReference>